<protein>
    <submittedName>
        <fullName evidence="8">Acyl-CoA dehydrogenase</fullName>
    </submittedName>
</protein>
<evidence type="ECO:0000259" key="6">
    <source>
        <dbReference type="Pfam" id="PF00441"/>
    </source>
</evidence>
<evidence type="ECO:0000256" key="3">
    <source>
        <dbReference type="ARBA" id="ARBA00022630"/>
    </source>
</evidence>
<evidence type="ECO:0000256" key="1">
    <source>
        <dbReference type="ARBA" id="ARBA00001974"/>
    </source>
</evidence>
<evidence type="ECO:0000259" key="7">
    <source>
        <dbReference type="Pfam" id="PF02771"/>
    </source>
</evidence>
<dbReference type="SUPFAM" id="SSF56645">
    <property type="entry name" value="Acyl-CoA dehydrogenase NM domain-like"/>
    <property type="match status" value="1"/>
</dbReference>
<comment type="similarity">
    <text evidence="2">Belongs to the acyl-CoA dehydrogenase family.</text>
</comment>
<dbReference type="PANTHER" id="PTHR43884:SF20">
    <property type="entry name" value="ACYL-COA DEHYDROGENASE FADE28"/>
    <property type="match status" value="1"/>
</dbReference>
<dbReference type="SUPFAM" id="SSF47203">
    <property type="entry name" value="Acyl-CoA dehydrogenase C-terminal domain-like"/>
    <property type="match status" value="1"/>
</dbReference>
<dbReference type="GO" id="GO:0050660">
    <property type="term" value="F:flavin adenine dinucleotide binding"/>
    <property type="evidence" value="ECO:0007669"/>
    <property type="project" value="InterPro"/>
</dbReference>
<dbReference type="Pfam" id="PF02771">
    <property type="entry name" value="Acyl-CoA_dh_N"/>
    <property type="match status" value="1"/>
</dbReference>
<keyword evidence="4" id="KW-0274">FAD</keyword>
<keyword evidence="9" id="KW-1185">Reference proteome</keyword>
<dbReference type="Proteomes" id="UP000287177">
    <property type="component" value="Unassembled WGS sequence"/>
</dbReference>
<comment type="cofactor">
    <cofactor evidence="1">
        <name>FAD</name>
        <dbReference type="ChEBI" id="CHEBI:57692"/>
    </cofactor>
</comment>
<evidence type="ECO:0000313" key="9">
    <source>
        <dbReference type="Proteomes" id="UP000287177"/>
    </source>
</evidence>
<dbReference type="PANTHER" id="PTHR43884">
    <property type="entry name" value="ACYL-COA DEHYDROGENASE"/>
    <property type="match status" value="1"/>
</dbReference>
<dbReference type="AlphaFoldDB" id="A0A439DQY0"/>
<dbReference type="InterPro" id="IPR013786">
    <property type="entry name" value="AcylCoA_DH/ox_N"/>
</dbReference>
<dbReference type="RefSeq" id="WP_128109672.1">
    <property type="nucleotide sequence ID" value="NZ_ATDN01000025.1"/>
</dbReference>
<accession>A0A439DQY0</accession>
<evidence type="ECO:0000256" key="4">
    <source>
        <dbReference type="ARBA" id="ARBA00022827"/>
    </source>
</evidence>
<dbReference type="Gene3D" id="1.20.140.10">
    <property type="entry name" value="Butyryl-CoA Dehydrogenase, subunit A, domain 3"/>
    <property type="match status" value="1"/>
</dbReference>
<reference evidence="8 9" key="1">
    <citation type="submission" date="2013-06" db="EMBL/GenBank/DDBJ databases">
        <title>The draft sequence of the Mycobacterium elephantis genome.</title>
        <authorList>
            <person name="Pettersson F.B."/>
            <person name="Das S."/>
            <person name="Dasgupta S."/>
            <person name="Bhattacharya A."/>
            <person name="Kirsebom L.A."/>
        </authorList>
    </citation>
    <scope>NUCLEOTIDE SEQUENCE [LARGE SCALE GENOMIC DNA]</scope>
    <source>
        <strain evidence="8 9">DSM 44368</strain>
    </source>
</reference>
<comment type="caution">
    <text evidence="8">The sequence shown here is derived from an EMBL/GenBank/DDBJ whole genome shotgun (WGS) entry which is preliminary data.</text>
</comment>
<dbReference type="InterPro" id="IPR009100">
    <property type="entry name" value="AcylCoA_DH/oxidase_NM_dom_sf"/>
</dbReference>
<dbReference type="GO" id="GO:0003995">
    <property type="term" value="F:acyl-CoA dehydrogenase activity"/>
    <property type="evidence" value="ECO:0007669"/>
    <property type="project" value="TreeGrafter"/>
</dbReference>
<gene>
    <name evidence="8" type="ORF">MELE44368_23355</name>
</gene>
<evidence type="ECO:0000313" key="8">
    <source>
        <dbReference type="EMBL" id="RWA18213.1"/>
    </source>
</evidence>
<organism evidence="8 9">
    <name type="scientific">Mycolicibacterium elephantis DSM 44368</name>
    <dbReference type="NCBI Taxonomy" id="1335622"/>
    <lineage>
        <taxon>Bacteria</taxon>
        <taxon>Bacillati</taxon>
        <taxon>Actinomycetota</taxon>
        <taxon>Actinomycetes</taxon>
        <taxon>Mycobacteriales</taxon>
        <taxon>Mycobacteriaceae</taxon>
        <taxon>Mycolicibacterium</taxon>
    </lineage>
</organism>
<dbReference type="Pfam" id="PF00441">
    <property type="entry name" value="Acyl-CoA_dh_1"/>
    <property type="match status" value="1"/>
</dbReference>
<feature type="domain" description="Acyl-CoA dehydrogenase/oxidase N-terminal" evidence="7">
    <location>
        <begin position="7"/>
        <end position="107"/>
    </location>
</feature>
<evidence type="ECO:0000256" key="5">
    <source>
        <dbReference type="ARBA" id="ARBA00023002"/>
    </source>
</evidence>
<keyword evidence="3" id="KW-0285">Flavoprotein</keyword>
<feature type="domain" description="Acyl-CoA dehydrogenase/oxidase C-terminal" evidence="6">
    <location>
        <begin position="183"/>
        <end position="320"/>
    </location>
</feature>
<dbReference type="InterPro" id="IPR036250">
    <property type="entry name" value="AcylCo_DH-like_C"/>
</dbReference>
<dbReference type="InterPro" id="IPR037069">
    <property type="entry name" value="AcylCoA_DH/ox_N_sf"/>
</dbReference>
<dbReference type="InterPro" id="IPR009075">
    <property type="entry name" value="AcylCo_DH/oxidase_C"/>
</dbReference>
<proteinExistence type="inferred from homology"/>
<dbReference type="EMBL" id="ATDN01000025">
    <property type="protein sequence ID" value="RWA18213.1"/>
    <property type="molecule type" value="Genomic_DNA"/>
</dbReference>
<evidence type="ECO:0000256" key="2">
    <source>
        <dbReference type="ARBA" id="ARBA00009347"/>
    </source>
</evidence>
<name>A0A439DQY0_9MYCO</name>
<dbReference type="Gene3D" id="1.10.540.10">
    <property type="entry name" value="Acyl-CoA dehydrogenase/oxidase, N-terminal domain"/>
    <property type="match status" value="1"/>
</dbReference>
<keyword evidence="5" id="KW-0560">Oxidoreductase</keyword>
<sequence>MKFDLDEQQRDFAASIDAALGAADLPGAVRAWAAGDTTPGRKVWSQLADLGVTALNVAEKYDGIEAHPVDLVVAAERLGRWCVPGPVTESIAVAPVLLAGQDEWAERSAALAAGELIATVAMPPQVPRALDADTAGLVLLATDGEVHDAAAGAQHESVDPSRRLFDVEAAGEARPADVAWAYEFGALATAAQLVGAGQAMLDMSVEYAKQRSQFGKVIGTYQAIKHKLADVHIAVELARPLVYGAALSLADGSPAAARDVSAAKAAASDAALLAARSALQTHGAIGFTQEHDLSLWLLRVQALRSAWGDPTVHRRRVLEAL</sequence>